<evidence type="ECO:0000313" key="4">
    <source>
        <dbReference type="EMBL" id="GGU49932.1"/>
    </source>
</evidence>
<dbReference type="Gene3D" id="3.30.450.40">
    <property type="match status" value="2"/>
</dbReference>
<reference evidence="4" key="2">
    <citation type="submission" date="2020-09" db="EMBL/GenBank/DDBJ databases">
        <authorList>
            <person name="Sun Q."/>
            <person name="Ohkuma M."/>
        </authorList>
    </citation>
    <scope>NUCLEOTIDE SEQUENCE</scope>
    <source>
        <strain evidence="4">JCM 4391</strain>
    </source>
</reference>
<dbReference type="PANTHER" id="PTHR43156">
    <property type="entry name" value="STAGE II SPORULATION PROTEIN E-RELATED"/>
    <property type="match status" value="1"/>
</dbReference>
<dbReference type="InterPro" id="IPR036457">
    <property type="entry name" value="PPM-type-like_dom_sf"/>
</dbReference>
<sequence length="729" mass="77958">MVKPGQGACDAAFGVLHGAPPAGLLTDVFECLPDAVTVSVAVRDAVGEPVDMRLEYMNAAARAGVPDGVEPLGGLCSEIWPHMVENGSFAACMRVLRTGEAEQGAFTWTEARTYRAADYEYQATRVGQDRLVWVLRDNSERVLRAELLAEVTASLSRADTLASVMTILTERIMPAVGATVSAAVLNEPGSNHYTVRHIHDVERGALQPAPFSISAPYPLAHTARSGQALFFADPAERTRAFPEAAHLFTPRLHSTAVLPLAVEGRLFGAVSFHFAVRHDFADSERRFLAALAGQCALALERARLQREAADKQAQLRALAEVSAALATSLDPATTFANIAAAVVPRIADGCLIHVIGEAGQPELATLVHRDPRQERALREVVDEFPPRLDAEGGVGAVIRTGRHELVTDVPRTLDRLARSTEHRLALSKLMPAASWLAVPMRQAGIVIGAMVLVQATSAQASFTESDIPFAEELAGRAAQAVANARRFAEQSEVAHYLQRSLLPPALPHIPQADIAACYHPGEQGTLVGGDFYDIVPTSPRQWGVVIGDVCGKGPQAAALTGLVRHTARAARRWDPEPRSVLEAVNTAILADHPAQRFCTAAYADLDLSASPARLRLVLGGHPHPLLRRADGTITRLGRPGTLLGIVGEPLLHTTEDDLHPGDLLLLYTDGVTERRSGTAMLAEDGVRDILARTHRSSAAVTVAALEREVLGYGPTPPGDDFAILALRIG</sequence>
<feature type="domain" description="PPM-type phosphatase" evidence="3">
    <location>
        <begin position="512"/>
        <end position="728"/>
    </location>
</feature>
<dbReference type="Gene3D" id="3.30.450.20">
    <property type="entry name" value="PAS domain"/>
    <property type="match status" value="1"/>
</dbReference>
<dbReference type="InterPro" id="IPR001932">
    <property type="entry name" value="PPM-type_phosphatase-like_dom"/>
</dbReference>
<evidence type="ECO:0000313" key="5">
    <source>
        <dbReference type="Proteomes" id="UP000636661"/>
    </source>
</evidence>
<dbReference type="PANTHER" id="PTHR43156:SF2">
    <property type="entry name" value="STAGE II SPORULATION PROTEIN E"/>
    <property type="match status" value="1"/>
</dbReference>
<dbReference type="SMART" id="SM00065">
    <property type="entry name" value="GAF"/>
    <property type="match status" value="2"/>
</dbReference>
<evidence type="ECO:0000259" key="2">
    <source>
        <dbReference type="SMART" id="SM00065"/>
    </source>
</evidence>
<organism evidence="4 5">
    <name type="scientific">Streptomyces lavendofoliae</name>
    <dbReference type="NCBI Taxonomy" id="67314"/>
    <lineage>
        <taxon>Bacteria</taxon>
        <taxon>Bacillati</taxon>
        <taxon>Actinomycetota</taxon>
        <taxon>Actinomycetes</taxon>
        <taxon>Kitasatosporales</taxon>
        <taxon>Streptomycetaceae</taxon>
        <taxon>Streptomyces</taxon>
    </lineage>
</organism>
<feature type="domain" description="GAF" evidence="2">
    <location>
        <begin position="330"/>
        <end position="491"/>
    </location>
</feature>
<dbReference type="Pfam" id="PF13185">
    <property type="entry name" value="GAF_2"/>
    <property type="match status" value="2"/>
</dbReference>
<dbReference type="Proteomes" id="UP000636661">
    <property type="component" value="Unassembled WGS sequence"/>
</dbReference>
<dbReference type="EMBL" id="BMTP01000011">
    <property type="protein sequence ID" value="GGU49932.1"/>
    <property type="molecule type" value="Genomic_DNA"/>
</dbReference>
<dbReference type="AlphaFoldDB" id="A0A918HZS0"/>
<dbReference type="GO" id="GO:0016791">
    <property type="term" value="F:phosphatase activity"/>
    <property type="evidence" value="ECO:0007669"/>
    <property type="project" value="TreeGrafter"/>
</dbReference>
<protein>
    <submittedName>
        <fullName evidence="4">Uncharacterized protein</fullName>
    </submittedName>
</protein>
<dbReference type="RefSeq" id="WP_189552569.1">
    <property type="nucleotide sequence ID" value="NZ_BMTP01000011.1"/>
</dbReference>
<evidence type="ECO:0000259" key="3">
    <source>
        <dbReference type="SMART" id="SM00331"/>
    </source>
</evidence>
<dbReference type="Pfam" id="PF07228">
    <property type="entry name" value="SpoIIE"/>
    <property type="match status" value="1"/>
</dbReference>
<dbReference type="SMART" id="SM00331">
    <property type="entry name" value="PP2C_SIG"/>
    <property type="match status" value="1"/>
</dbReference>
<reference evidence="4" key="1">
    <citation type="journal article" date="2014" name="Int. J. Syst. Evol. Microbiol.">
        <title>Complete genome sequence of Corynebacterium casei LMG S-19264T (=DSM 44701T), isolated from a smear-ripened cheese.</title>
        <authorList>
            <consortium name="US DOE Joint Genome Institute (JGI-PGF)"/>
            <person name="Walter F."/>
            <person name="Albersmeier A."/>
            <person name="Kalinowski J."/>
            <person name="Ruckert C."/>
        </authorList>
    </citation>
    <scope>NUCLEOTIDE SEQUENCE</scope>
    <source>
        <strain evidence="4">JCM 4391</strain>
    </source>
</reference>
<comment type="caution">
    <text evidence="4">The sequence shown here is derived from an EMBL/GenBank/DDBJ whole genome shotgun (WGS) entry which is preliminary data.</text>
</comment>
<gene>
    <name evidence="4" type="ORF">GCM10010274_43210</name>
</gene>
<accession>A0A918HZS0</accession>
<dbReference type="Gene3D" id="3.60.40.10">
    <property type="entry name" value="PPM-type phosphatase domain"/>
    <property type="match status" value="1"/>
</dbReference>
<keyword evidence="5" id="KW-1185">Reference proteome</keyword>
<dbReference type="InterPro" id="IPR003018">
    <property type="entry name" value="GAF"/>
</dbReference>
<name>A0A918HZS0_9ACTN</name>
<dbReference type="SUPFAM" id="SSF55781">
    <property type="entry name" value="GAF domain-like"/>
    <property type="match status" value="2"/>
</dbReference>
<dbReference type="SUPFAM" id="SSF81606">
    <property type="entry name" value="PP2C-like"/>
    <property type="match status" value="1"/>
</dbReference>
<proteinExistence type="predicted"/>
<keyword evidence="1" id="KW-0378">Hydrolase</keyword>
<dbReference type="InterPro" id="IPR029016">
    <property type="entry name" value="GAF-like_dom_sf"/>
</dbReference>
<feature type="domain" description="GAF" evidence="2">
    <location>
        <begin position="156"/>
        <end position="309"/>
    </location>
</feature>
<dbReference type="InterPro" id="IPR052016">
    <property type="entry name" value="Bact_Sigma-Reg"/>
</dbReference>
<evidence type="ECO:0000256" key="1">
    <source>
        <dbReference type="ARBA" id="ARBA00022801"/>
    </source>
</evidence>